<gene>
    <name evidence="3" type="ORF">VNO77_19977</name>
</gene>
<feature type="region of interest" description="Disordered" evidence="1">
    <location>
        <begin position="158"/>
        <end position="181"/>
    </location>
</feature>
<evidence type="ECO:0000256" key="2">
    <source>
        <dbReference type="SAM" id="Phobius"/>
    </source>
</evidence>
<sequence length="233" mass="25072">MWCSCPKRGSDTILVLVGGCTLYGRVGGGLLSLVFNELVCEDSPLLSSIMIGIRGCWGSCGVKEDFSLLKPLEFSICGVRLTSLVFLIAWRLKCPCRSLSASSSSLVVISTAICQWNTAPVNQRVHVLVSAVTEPRVPQGSRLGDSISMHLETQVPYGSTTGDSMQHHDTQVSYGSRSSYSIHHESPTNLRCGASDICIPTISSSSDFSNGKVPKDVDNNATRKGPNSMNTRQ</sequence>
<dbReference type="Proteomes" id="UP001367508">
    <property type="component" value="Unassembled WGS sequence"/>
</dbReference>
<feature type="transmembrane region" description="Helical" evidence="2">
    <location>
        <begin position="12"/>
        <end position="35"/>
    </location>
</feature>
<feature type="region of interest" description="Disordered" evidence="1">
    <location>
        <begin position="205"/>
        <end position="233"/>
    </location>
</feature>
<accession>A0AAN9QQ38</accession>
<feature type="compositionally biased region" description="Polar residues" evidence="1">
    <location>
        <begin position="171"/>
        <end position="181"/>
    </location>
</feature>
<keyword evidence="2" id="KW-1133">Transmembrane helix</keyword>
<keyword evidence="2" id="KW-0472">Membrane</keyword>
<proteinExistence type="predicted"/>
<evidence type="ECO:0000313" key="3">
    <source>
        <dbReference type="EMBL" id="KAK7339318.1"/>
    </source>
</evidence>
<feature type="compositionally biased region" description="Polar residues" evidence="1">
    <location>
        <begin position="219"/>
        <end position="233"/>
    </location>
</feature>
<dbReference type="AlphaFoldDB" id="A0AAN9QQ38"/>
<reference evidence="3 4" key="1">
    <citation type="submission" date="2024-01" db="EMBL/GenBank/DDBJ databases">
        <title>The genomes of 5 underutilized Papilionoideae crops provide insights into root nodulation and disease resistanc.</title>
        <authorList>
            <person name="Jiang F."/>
        </authorList>
    </citation>
    <scope>NUCLEOTIDE SEQUENCE [LARGE SCALE GENOMIC DNA]</scope>
    <source>
        <strain evidence="3">LVBAO_FW01</strain>
        <tissue evidence="3">Leaves</tissue>
    </source>
</reference>
<name>A0AAN9QQ38_CANGL</name>
<keyword evidence="4" id="KW-1185">Reference proteome</keyword>
<evidence type="ECO:0000256" key="1">
    <source>
        <dbReference type="SAM" id="MobiDB-lite"/>
    </source>
</evidence>
<organism evidence="3 4">
    <name type="scientific">Canavalia gladiata</name>
    <name type="common">Sword bean</name>
    <name type="synonym">Dolichos gladiatus</name>
    <dbReference type="NCBI Taxonomy" id="3824"/>
    <lineage>
        <taxon>Eukaryota</taxon>
        <taxon>Viridiplantae</taxon>
        <taxon>Streptophyta</taxon>
        <taxon>Embryophyta</taxon>
        <taxon>Tracheophyta</taxon>
        <taxon>Spermatophyta</taxon>
        <taxon>Magnoliopsida</taxon>
        <taxon>eudicotyledons</taxon>
        <taxon>Gunneridae</taxon>
        <taxon>Pentapetalae</taxon>
        <taxon>rosids</taxon>
        <taxon>fabids</taxon>
        <taxon>Fabales</taxon>
        <taxon>Fabaceae</taxon>
        <taxon>Papilionoideae</taxon>
        <taxon>50 kb inversion clade</taxon>
        <taxon>NPAAA clade</taxon>
        <taxon>indigoferoid/millettioid clade</taxon>
        <taxon>Phaseoleae</taxon>
        <taxon>Canavalia</taxon>
    </lineage>
</organism>
<keyword evidence="2" id="KW-0812">Transmembrane</keyword>
<evidence type="ECO:0000313" key="4">
    <source>
        <dbReference type="Proteomes" id="UP001367508"/>
    </source>
</evidence>
<dbReference type="EMBL" id="JAYMYQ010000004">
    <property type="protein sequence ID" value="KAK7339318.1"/>
    <property type="molecule type" value="Genomic_DNA"/>
</dbReference>
<protein>
    <submittedName>
        <fullName evidence="3">Uncharacterized protein</fullName>
    </submittedName>
</protein>
<comment type="caution">
    <text evidence="3">The sequence shown here is derived from an EMBL/GenBank/DDBJ whole genome shotgun (WGS) entry which is preliminary data.</text>
</comment>